<name>A0A166JG37_NODSP</name>
<dbReference type="AlphaFoldDB" id="A0A166JG37"/>
<evidence type="ECO:0000313" key="5">
    <source>
        <dbReference type="Proteomes" id="UP000076555"/>
    </source>
</evidence>
<dbReference type="Proteomes" id="UP000076555">
    <property type="component" value="Unassembled WGS sequence"/>
</dbReference>
<accession>A0A166JG37</accession>
<proteinExistence type="predicted"/>
<dbReference type="Pfam" id="PF17170">
    <property type="entry name" value="DUF5128"/>
    <property type="match status" value="2"/>
</dbReference>
<dbReference type="SUPFAM" id="SSF63829">
    <property type="entry name" value="Calcium-dependent phosphotriesterase"/>
    <property type="match status" value="1"/>
</dbReference>
<dbReference type="CDD" id="cd05819">
    <property type="entry name" value="NHL"/>
    <property type="match status" value="1"/>
</dbReference>
<keyword evidence="3" id="KW-0732">Signal</keyword>
<dbReference type="InterPro" id="IPR013424">
    <property type="entry name" value="Ice-binding_C"/>
</dbReference>
<evidence type="ECO:0000256" key="1">
    <source>
        <dbReference type="ARBA" id="ARBA00022737"/>
    </source>
</evidence>
<gene>
    <name evidence="4" type="ORF">A2T98_11515</name>
</gene>
<dbReference type="InterPro" id="IPR011042">
    <property type="entry name" value="6-blade_b-propeller_TolB-like"/>
</dbReference>
<dbReference type="Gene3D" id="2.120.10.30">
    <property type="entry name" value="TolB, C-terminal domain"/>
    <property type="match status" value="2"/>
</dbReference>
<dbReference type="InterPro" id="IPR050952">
    <property type="entry name" value="TRIM-NHL_E3_ligases"/>
</dbReference>
<feature type="chain" id="PRO_5007875821" evidence="3">
    <location>
        <begin position="28"/>
        <end position="391"/>
    </location>
</feature>
<evidence type="ECO:0000256" key="3">
    <source>
        <dbReference type="SAM" id="SignalP"/>
    </source>
</evidence>
<reference evidence="4 5" key="1">
    <citation type="submission" date="2016-04" db="EMBL/GenBank/DDBJ databases">
        <title>Draft Genome Assembly of the Bloom-forming Cyanobacterium Nodularia spumigena Strain CENA596 in Shrimp Production Ponds.</title>
        <authorList>
            <person name="Popin R.V."/>
            <person name="Rigonato J."/>
            <person name="Abreu V.A."/>
            <person name="Andreote A.P."/>
            <person name="Silveira S.B."/>
            <person name="Odebrecht C."/>
            <person name="Fiore M.F."/>
        </authorList>
    </citation>
    <scope>NUCLEOTIDE SEQUENCE [LARGE SCALE GENOMIC DNA]</scope>
    <source>
        <strain evidence="4 5">CENA596</strain>
    </source>
</reference>
<keyword evidence="1" id="KW-0677">Repeat</keyword>
<evidence type="ECO:0000256" key="2">
    <source>
        <dbReference type="PROSITE-ProRule" id="PRU00504"/>
    </source>
</evidence>
<feature type="repeat" description="NHL" evidence="2">
    <location>
        <begin position="235"/>
        <end position="278"/>
    </location>
</feature>
<dbReference type="PANTHER" id="PTHR24104:SF25">
    <property type="entry name" value="PROTEIN LIN-41"/>
    <property type="match status" value="1"/>
</dbReference>
<protein>
    <submittedName>
        <fullName evidence="4">PEP-CTERM exosortase interaction domain-containing protein</fullName>
    </submittedName>
</protein>
<evidence type="ECO:0000313" key="4">
    <source>
        <dbReference type="EMBL" id="KZL49662.1"/>
    </source>
</evidence>
<dbReference type="NCBIfam" id="TIGR02595">
    <property type="entry name" value="PEP_CTERM"/>
    <property type="match status" value="1"/>
</dbReference>
<feature type="signal peptide" evidence="3">
    <location>
        <begin position="1"/>
        <end position="27"/>
    </location>
</feature>
<dbReference type="NCBIfam" id="NF035926">
    <property type="entry name" value="scyF_NHL_VPEP"/>
    <property type="match status" value="1"/>
</dbReference>
<comment type="caution">
    <text evidence="4">The sequence shown here is derived from an EMBL/GenBank/DDBJ whole genome shotgun (WGS) entry which is preliminary data.</text>
</comment>
<dbReference type="GO" id="GO:0008270">
    <property type="term" value="F:zinc ion binding"/>
    <property type="evidence" value="ECO:0007669"/>
    <property type="project" value="UniProtKB-KW"/>
</dbReference>
<dbReference type="RefSeq" id="WP_063872892.1">
    <property type="nucleotide sequence ID" value="NZ_CAWMRI010000144.1"/>
</dbReference>
<sequence>MTLVKQFSIALASAGLMTLAAVSTAEALSLKYETSIGRPATFTDGDFPGVPGVITVPQGIGVQDSTGNIFVSNGRGIDRVDVFDSEGNYIKGIGSTGSGPGEFDEPADLRFNPITGDMHVGDVFNSRINVFDAEGNYKTSYASFSGPVEDRFFFGPGGMDFDAAGNLYVSDFSADIIKVYNPEGEQIRTIGSPGSEPGQFLGPGGLIISDTTGRIYINDQYNGRIQVLDPNGEFLFAFGSTGSEPGQFIEPIGIDVDEYENIYVADSQNSRVQVFDKDGNFLTTFGEPTLNASGEVVPPPTPMALGGTTPYGDPIDLEPGKFNWTAGLHYNDGKVYVGDFFQGRIQVLSVERAAQVPEPASILGLGLFGIGASVVQVRKNRQKKRLLSLEK</sequence>
<dbReference type="InterPro" id="IPR001258">
    <property type="entry name" value="NHL_repeat"/>
</dbReference>
<dbReference type="EMBL" id="LWAJ01000144">
    <property type="protein sequence ID" value="KZL49662.1"/>
    <property type="molecule type" value="Genomic_DNA"/>
</dbReference>
<dbReference type="PANTHER" id="PTHR24104">
    <property type="entry name" value="E3 UBIQUITIN-PROTEIN LIGASE NHLRC1-RELATED"/>
    <property type="match status" value="1"/>
</dbReference>
<feature type="repeat" description="NHL" evidence="2">
    <location>
        <begin position="187"/>
        <end position="231"/>
    </location>
</feature>
<dbReference type="OrthoDB" id="9799230at2"/>
<dbReference type="PROSITE" id="PS51125">
    <property type="entry name" value="NHL"/>
    <property type="match status" value="2"/>
</dbReference>
<organism evidence="4 5">
    <name type="scientific">Nodularia spumigena CENA596</name>
    <dbReference type="NCBI Taxonomy" id="1819295"/>
    <lineage>
        <taxon>Bacteria</taxon>
        <taxon>Bacillati</taxon>
        <taxon>Cyanobacteriota</taxon>
        <taxon>Cyanophyceae</taxon>
        <taxon>Nostocales</taxon>
        <taxon>Nodulariaceae</taxon>
        <taxon>Nodularia</taxon>
    </lineage>
</organism>